<dbReference type="Pfam" id="PF09298">
    <property type="entry name" value="FAA_hydrolase_N"/>
    <property type="match status" value="1"/>
</dbReference>
<gene>
    <name evidence="16" type="ORF">SAMN05216262_103217</name>
</gene>
<evidence type="ECO:0000256" key="5">
    <source>
        <dbReference type="ARBA" id="ARBA00022723"/>
    </source>
</evidence>
<feature type="binding site" evidence="12">
    <location>
        <position position="251"/>
    </location>
    <ligand>
        <name>substrate</name>
    </ligand>
</feature>
<name>A0A1H7KPQ0_9GAMM</name>
<evidence type="ECO:0000256" key="7">
    <source>
        <dbReference type="ARBA" id="ARBA00022837"/>
    </source>
</evidence>
<evidence type="ECO:0000313" key="17">
    <source>
        <dbReference type="Proteomes" id="UP000199297"/>
    </source>
</evidence>
<dbReference type="EMBL" id="FOBI01000003">
    <property type="protein sequence ID" value="SEK88801.1"/>
    <property type="molecule type" value="Genomic_DNA"/>
</dbReference>
<dbReference type="GO" id="GO:1902000">
    <property type="term" value="P:homogentisate catabolic process"/>
    <property type="evidence" value="ECO:0007669"/>
    <property type="project" value="TreeGrafter"/>
</dbReference>
<accession>A0A1H7KPQ0</accession>
<comment type="pathway">
    <text evidence="3">Amino-acid degradation; L-phenylalanine degradation; acetoacetate and fumarate from L-phenylalanine: step 6/6.</text>
</comment>
<feature type="active site" description="Proton acceptor" evidence="11">
    <location>
        <position position="145"/>
    </location>
</feature>
<keyword evidence="5 13" id="KW-0479">Metal-binding</keyword>
<dbReference type="Gene3D" id="3.90.850.10">
    <property type="entry name" value="Fumarylacetoacetase-like, C-terminal domain"/>
    <property type="match status" value="1"/>
</dbReference>
<keyword evidence="9" id="KW-0828">Tyrosine catabolism</keyword>
<dbReference type="GO" id="GO:0046872">
    <property type="term" value="F:metal ion binding"/>
    <property type="evidence" value="ECO:0007669"/>
    <property type="project" value="UniProtKB-KW"/>
</dbReference>
<keyword evidence="17" id="KW-1185">Reference proteome</keyword>
<dbReference type="Proteomes" id="UP000199297">
    <property type="component" value="Unassembled WGS sequence"/>
</dbReference>
<evidence type="ECO:0000256" key="1">
    <source>
        <dbReference type="ARBA" id="ARBA00001913"/>
    </source>
</evidence>
<dbReference type="NCBIfam" id="TIGR01266">
    <property type="entry name" value="fum_ac_acetase"/>
    <property type="match status" value="1"/>
</dbReference>
<feature type="binding site" evidence="12">
    <location>
        <position position="255"/>
    </location>
    <ligand>
        <name>substrate</name>
    </ligand>
</feature>
<feature type="binding site" evidence="13">
    <location>
        <position position="264"/>
    </location>
    <ligand>
        <name>Mg(2+)</name>
        <dbReference type="ChEBI" id="CHEBI:18420"/>
    </ligand>
</feature>
<dbReference type="PANTHER" id="PTHR43069">
    <property type="entry name" value="FUMARYLACETOACETASE"/>
    <property type="match status" value="1"/>
</dbReference>
<evidence type="ECO:0000256" key="9">
    <source>
        <dbReference type="ARBA" id="ARBA00022878"/>
    </source>
</evidence>
<keyword evidence="6 16" id="KW-0378">Hydrolase</keyword>
<organism evidence="16 17">
    <name type="scientific">Colwellia chukchiensis</name>
    <dbReference type="NCBI Taxonomy" id="641665"/>
    <lineage>
        <taxon>Bacteria</taxon>
        <taxon>Pseudomonadati</taxon>
        <taxon>Pseudomonadota</taxon>
        <taxon>Gammaproteobacteria</taxon>
        <taxon>Alteromonadales</taxon>
        <taxon>Colwelliaceae</taxon>
        <taxon>Colwellia</taxon>
    </lineage>
</organism>
<dbReference type="PANTHER" id="PTHR43069:SF2">
    <property type="entry name" value="FUMARYLACETOACETASE"/>
    <property type="match status" value="1"/>
</dbReference>
<feature type="binding site" evidence="13">
    <location>
        <position position="244"/>
    </location>
    <ligand>
        <name>Ca(2+)</name>
        <dbReference type="ChEBI" id="CHEBI:29108"/>
    </ligand>
</feature>
<evidence type="ECO:0000256" key="6">
    <source>
        <dbReference type="ARBA" id="ARBA00022801"/>
    </source>
</evidence>
<dbReference type="RefSeq" id="WP_085284320.1">
    <property type="nucleotide sequence ID" value="NZ_FOBI01000003.1"/>
</dbReference>
<feature type="binding site" evidence="13">
    <location>
        <position position="138"/>
    </location>
    <ligand>
        <name>Ca(2+)</name>
        <dbReference type="ChEBI" id="CHEBI:29108"/>
    </ligand>
</feature>
<dbReference type="GO" id="GO:0006572">
    <property type="term" value="P:L-tyrosine catabolic process"/>
    <property type="evidence" value="ECO:0007669"/>
    <property type="project" value="UniProtKB-KW"/>
</dbReference>
<feature type="binding site" evidence="12">
    <location>
        <position position="140"/>
    </location>
    <ligand>
        <name>substrate</name>
    </ligand>
</feature>
<feature type="binding site" evidence="12">
    <location>
        <position position="370"/>
    </location>
    <ligand>
        <name>substrate</name>
    </ligand>
</feature>
<dbReference type="UniPathway" id="UPA00139">
    <property type="reaction ID" value="UER00341"/>
</dbReference>
<dbReference type="AlphaFoldDB" id="A0A1H7KPQ0"/>
<evidence type="ECO:0000256" key="10">
    <source>
        <dbReference type="ARBA" id="ARBA00023232"/>
    </source>
</evidence>
<evidence type="ECO:0000256" key="4">
    <source>
        <dbReference type="ARBA" id="ARBA00012094"/>
    </source>
</evidence>
<keyword evidence="8 13" id="KW-0460">Magnesium</keyword>
<evidence type="ECO:0000259" key="15">
    <source>
        <dbReference type="Pfam" id="PF09298"/>
    </source>
</evidence>
<dbReference type="STRING" id="641665.GCA_002104455_02576"/>
<evidence type="ECO:0000256" key="2">
    <source>
        <dbReference type="ARBA" id="ARBA00001946"/>
    </source>
</evidence>
<evidence type="ECO:0000256" key="12">
    <source>
        <dbReference type="PIRSR" id="PIRSR605959-2"/>
    </source>
</evidence>
<sequence length="438" mass="47479">MSLINETHNVALSSWVESANQDGCDFSIQNLPLAIFRRKSSNEAFRGGVAIGDQVVDLKSLSDSGVLSGLAQQGALACSQPSLNKFMSMGKEAWSALRLSLSRALRTGSDVQQQISTCLVSQSEVEYSMPCHIGDYTDFYTSIHHATSVGKLFRPDNPLLPNYKWVPIGYHGRSSSIGISGQQFHRPVGQLKAPEADTPILAPCKRLDHELELGIFIGAGNNLGEAIPITEAENHVFGMCLFNDWSARDIQAWEYQPLGPFLSKSFASTISPWIVSMEALAPYRASFTRSSEDPQPLPYLSSEQNSQHGAIDIELEVLIQTEKMRASGQPPEKIANSNFIHSYWTIAQMVTHHSVNGCNLRPGDLFGSGTQSGPEPEEAGSLLELSAGGKEALTLSNGESRTFLEDGDTIVIRGGCRRKGAAYIGFGEVTSTVLPANS</sequence>
<feature type="domain" description="Fumarylacetoacetase-like C-terminal" evidence="14">
    <location>
        <begin position="139"/>
        <end position="433"/>
    </location>
</feature>
<proteinExistence type="predicted"/>
<feature type="binding site" evidence="13">
    <location>
        <position position="268"/>
    </location>
    <ligand>
        <name>Mg(2+)</name>
        <dbReference type="ChEBI" id="CHEBI:18420"/>
    </ligand>
</feature>
<feature type="binding site" evidence="13">
    <location>
        <position position="244"/>
    </location>
    <ligand>
        <name>Mg(2+)</name>
        <dbReference type="ChEBI" id="CHEBI:18420"/>
    </ligand>
</feature>
<evidence type="ECO:0000256" key="3">
    <source>
        <dbReference type="ARBA" id="ARBA00004782"/>
    </source>
</evidence>
<evidence type="ECO:0000256" key="8">
    <source>
        <dbReference type="ARBA" id="ARBA00022842"/>
    </source>
</evidence>
<protein>
    <recommendedName>
        <fullName evidence="4">fumarylacetoacetase</fullName>
        <ecNumber evidence="4">3.7.1.2</ecNumber>
    </recommendedName>
</protein>
<dbReference type="InterPro" id="IPR011234">
    <property type="entry name" value="Fumarylacetoacetase-like_C"/>
</dbReference>
<dbReference type="Gene3D" id="2.30.30.230">
    <property type="entry name" value="Fumarylacetoacetase, N-terminal domain"/>
    <property type="match status" value="1"/>
</dbReference>
<comment type="cofactor">
    <cofactor evidence="1 13">
        <name>Ca(2+)</name>
        <dbReference type="ChEBI" id="CHEBI:29108"/>
    </cofactor>
</comment>
<dbReference type="InterPro" id="IPR036462">
    <property type="entry name" value="Fumarylacetoacetase_N_sf"/>
</dbReference>
<feature type="domain" description="Fumarylacetoacetase N-terminal" evidence="15">
    <location>
        <begin position="29"/>
        <end position="130"/>
    </location>
</feature>
<feature type="binding site" evidence="13">
    <location>
        <position position="210"/>
    </location>
    <ligand>
        <name>Ca(2+)</name>
        <dbReference type="ChEBI" id="CHEBI:29108"/>
    </ligand>
</feature>
<dbReference type="InterPro" id="IPR015377">
    <property type="entry name" value="Fumarylacetoacetase_N"/>
</dbReference>
<reference evidence="17" key="1">
    <citation type="submission" date="2016-10" db="EMBL/GenBank/DDBJ databases">
        <authorList>
            <person name="Varghese N."/>
            <person name="Submissions S."/>
        </authorList>
    </citation>
    <scope>NUCLEOTIDE SEQUENCE [LARGE SCALE GENOMIC DNA]</scope>
    <source>
        <strain evidence="17">CGMCC 1.9127</strain>
    </source>
</reference>
<evidence type="ECO:0000256" key="13">
    <source>
        <dbReference type="PIRSR" id="PIRSR605959-3"/>
    </source>
</evidence>
<dbReference type="EC" id="3.7.1.2" evidence="4"/>
<dbReference type="InterPro" id="IPR005959">
    <property type="entry name" value="Fumarylacetoacetase"/>
</dbReference>
<dbReference type="SUPFAM" id="SSF63433">
    <property type="entry name" value="Fumarylacetoacetate hydrolase, FAH, N-terminal domain"/>
    <property type="match status" value="1"/>
</dbReference>
<comment type="cofactor">
    <cofactor evidence="2 13">
        <name>Mg(2+)</name>
        <dbReference type="ChEBI" id="CHEBI:18420"/>
    </cofactor>
</comment>
<evidence type="ECO:0000259" key="14">
    <source>
        <dbReference type="Pfam" id="PF01557"/>
    </source>
</evidence>
<keyword evidence="7 13" id="KW-0106">Calcium</keyword>
<dbReference type="InterPro" id="IPR036663">
    <property type="entry name" value="Fumarylacetoacetase_C_sf"/>
</dbReference>
<keyword evidence="10" id="KW-0585">Phenylalanine catabolism</keyword>
<evidence type="ECO:0000256" key="11">
    <source>
        <dbReference type="PIRSR" id="PIRSR605959-1"/>
    </source>
</evidence>
<dbReference type="SUPFAM" id="SSF56529">
    <property type="entry name" value="FAH"/>
    <property type="match status" value="1"/>
</dbReference>
<feature type="binding site" evidence="13">
    <location>
        <position position="212"/>
    </location>
    <ligand>
        <name>Ca(2+)</name>
        <dbReference type="ChEBI" id="CHEBI:29108"/>
    </ligand>
</feature>
<dbReference type="GO" id="GO:0004334">
    <property type="term" value="F:fumarylacetoacetase activity"/>
    <property type="evidence" value="ECO:0007669"/>
    <property type="project" value="UniProtKB-EC"/>
</dbReference>
<feature type="binding site" evidence="12">
    <location>
        <position position="154"/>
    </location>
    <ligand>
        <name>substrate</name>
    </ligand>
</feature>
<dbReference type="Pfam" id="PF01557">
    <property type="entry name" value="FAA_hydrolase"/>
    <property type="match status" value="1"/>
</dbReference>
<dbReference type="OrthoDB" id="3766879at2"/>
<dbReference type="GO" id="GO:0006559">
    <property type="term" value="P:L-phenylalanine catabolic process"/>
    <property type="evidence" value="ECO:0007669"/>
    <property type="project" value="UniProtKB-UniPathway"/>
</dbReference>
<evidence type="ECO:0000313" key="16">
    <source>
        <dbReference type="EMBL" id="SEK88801.1"/>
    </source>
</evidence>